<dbReference type="RefSeq" id="WP_254795154.1">
    <property type="nucleotide sequence ID" value="NZ_FRBD01000016.1"/>
</dbReference>
<evidence type="ECO:0000313" key="4">
    <source>
        <dbReference type="EMBL" id="SHK92711.1"/>
    </source>
</evidence>
<keyword evidence="2" id="KW-0472">Membrane</keyword>
<dbReference type="InterPro" id="IPR036457">
    <property type="entry name" value="PPM-type-like_dom_sf"/>
</dbReference>
<feature type="transmembrane region" description="Helical" evidence="2">
    <location>
        <begin position="400"/>
        <end position="420"/>
    </location>
</feature>
<dbReference type="InterPro" id="IPR001932">
    <property type="entry name" value="PPM-type_phosphatase-like_dom"/>
</dbReference>
<keyword evidence="1" id="KW-0378">Hydrolase</keyword>
<accession>A0A1M6WGA5</accession>
<evidence type="ECO:0000256" key="1">
    <source>
        <dbReference type="ARBA" id="ARBA00022801"/>
    </source>
</evidence>
<evidence type="ECO:0000256" key="2">
    <source>
        <dbReference type="SAM" id="Phobius"/>
    </source>
</evidence>
<protein>
    <submittedName>
        <fullName evidence="4">Stage II sporulation protein E (SpoIIE)</fullName>
    </submittedName>
</protein>
<dbReference type="Gene3D" id="3.60.40.10">
    <property type="entry name" value="PPM-type phosphatase domain"/>
    <property type="match status" value="1"/>
</dbReference>
<reference evidence="4 5" key="1">
    <citation type="submission" date="2016-11" db="EMBL/GenBank/DDBJ databases">
        <authorList>
            <person name="Jaros S."/>
            <person name="Januszkiewicz K."/>
            <person name="Wedrychowicz H."/>
        </authorList>
    </citation>
    <scope>NUCLEOTIDE SEQUENCE [LARGE SCALE GENOMIC DNA]</scope>
    <source>
        <strain evidence="4 5">KHT3</strain>
    </source>
</reference>
<evidence type="ECO:0000313" key="5">
    <source>
        <dbReference type="Proteomes" id="UP000184130"/>
    </source>
</evidence>
<dbReference type="InterPro" id="IPR052016">
    <property type="entry name" value="Bact_Sigma-Reg"/>
</dbReference>
<dbReference type="GO" id="GO:0016791">
    <property type="term" value="F:phosphatase activity"/>
    <property type="evidence" value="ECO:0007669"/>
    <property type="project" value="TreeGrafter"/>
</dbReference>
<dbReference type="Proteomes" id="UP000184130">
    <property type="component" value="Unassembled WGS sequence"/>
</dbReference>
<keyword evidence="2" id="KW-0812">Transmembrane</keyword>
<proteinExistence type="predicted"/>
<keyword evidence="2" id="KW-1133">Transmembrane helix</keyword>
<sequence length="674" mass="76099">MQPNQLRPFFGFSVAIVAVVLFLGSCGKARQTSNFNPDKFDSLVFASRSVPHTVDSLLQAGAIGRIGADFYRVNYWSDYNDTLAMAIADTALNRKIENDDDRYFHYMIAGMSYQLDYISGHYERGLRRTRQFLDSVDPDFVASHSKLRSNHLMLNSILGYYNIYLYRFDEAEAQFKKTTDLIAKYEADAQGDSLDLALYAYMRIRLATSAMIAYANMKQDQLAMKWLEVGETYLNDYVQKNGETSAAQSTSYKLLMMKALFLNRMGRADEAALAYQQAIKNPYYKSQIGRLNSVDYLLESHHYEEALKNIDNIEDILRYQKKEWNIDNIAGFVSLRFKAYLGAGRRDSALAIATRIIYALDSARVWEKRDKAAELATVYDTKDKEAQIAEKETSLLQTRITALLVALALFSVFFIVYSVLRRRAAKLKAAQDRIEGELQIARDIQMSMVPHEFPHREGLDMYASMTPAKEVGGDLYGYVVRGNMLYFAVGDVSGKGVPASLFMAQATRLFRTMANQGLMPAEICKHMNAELGGEDNVNGMFVTMWIGMLNMDNGHLYFCNAGHNPPVIGGGANHGDFLQMESNAPIGLWPDLEYVGEEIDTIKNRPLFVYTDGLNEAEDPQQVQFSDDRLLEILRNTHFDTAQQVIEALAAQVAEHRNGAEANDDLTMLCLRVS</sequence>
<feature type="domain" description="PPM-type phosphatase" evidence="3">
    <location>
        <begin position="456"/>
        <end position="673"/>
    </location>
</feature>
<dbReference type="SMART" id="SM00331">
    <property type="entry name" value="PP2C_SIG"/>
    <property type="match status" value="1"/>
</dbReference>
<gene>
    <name evidence="4" type="ORF">SAMN05216463_11689</name>
</gene>
<dbReference type="PANTHER" id="PTHR43156">
    <property type="entry name" value="STAGE II SPORULATION PROTEIN E-RELATED"/>
    <property type="match status" value="1"/>
</dbReference>
<dbReference type="PROSITE" id="PS51257">
    <property type="entry name" value="PROKAR_LIPOPROTEIN"/>
    <property type="match status" value="1"/>
</dbReference>
<dbReference type="EMBL" id="FRBD01000016">
    <property type="protein sequence ID" value="SHK92711.1"/>
    <property type="molecule type" value="Genomic_DNA"/>
</dbReference>
<dbReference type="AlphaFoldDB" id="A0A1M6WGA5"/>
<evidence type="ECO:0000259" key="3">
    <source>
        <dbReference type="SMART" id="SM00331"/>
    </source>
</evidence>
<dbReference type="PANTHER" id="PTHR43156:SF2">
    <property type="entry name" value="STAGE II SPORULATION PROTEIN E"/>
    <property type="match status" value="1"/>
</dbReference>
<dbReference type="Pfam" id="PF07228">
    <property type="entry name" value="SpoIIE"/>
    <property type="match status" value="1"/>
</dbReference>
<name>A0A1M6WGA5_XYLRU</name>
<organism evidence="4 5">
    <name type="scientific">Xylanibacter ruminicola</name>
    <name type="common">Prevotella ruminicola</name>
    <dbReference type="NCBI Taxonomy" id="839"/>
    <lineage>
        <taxon>Bacteria</taxon>
        <taxon>Pseudomonadati</taxon>
        <taxon>Bacteroidota</taxon>
        <taxon>Bacteroidia</taxon>
        <taxon>Bacteroidales</taxon>
        <taxon>Prevotellaceae</taxon>
        <taxon>Xylanibacter</taxon>
    </lineage>
</organism>